<dbReference type="EMBL" id="BQNB010010538">
    <property type="protein sequence ID" value="GJS78612.1"/>
    <property type="molecule type" value="Genomic_DNA"/>
</dbReference>
<name>A0ABQ4YNY9_9ASTR</name>
<feature type="compositionally biased region" description="Polar residues" evidence="1">
    <location>
        <begin position="126"/>
        <end position="138"/>
    </location>
</feature>
<organism evidence="2 3">
    <name type="scientific">Tanacetum coccineum</name>
    <dbReference type="NCBI Taxonomy" id="301880"/>
    <lineage>
        <taxon>Eukaryota</taxon>
        <taxon>Viridiplantae</taxon>
        <taxon>Streptophyta</taxon>
        <taxon>Embryophyta</taxon>
        <taxon>Tracheophyta</taxon>
        <taxon>Spermatophyta</taxon>
        <taxon>Magnoliopsida</taxon>
        <taxon>eudicotyledons</taxon>
        <taxon>Gunneridae</taxon>
        <taxon>Pentapetalae</taxon>
        <taxon>asterids</taxon>
        <taxon>campanulids</taxon>
        <taxon>Asterales</taxon>
        <taxon>Asteraceae</taxon>
        <taxon>Asteroideae</taxon>
        <taxon>Anthemideae</taxon>
        <taxon>Anthemidinae</taxon>
        <taxon>Tanacetum</taxon>
    </lineage>
</organism>
<evidence type="ECO:0000313" key="2">
    <source>
        <dbReference type="EMBL" id="GJS78612.1"/>
    </source>
</evidence>
<feature type="region of interest" description="Disordered" evidence="1">
    <location>
        <begin position="126"/>
        <end position="159"/>
    </location>
</feature>
<evidence type="ECO:0000256" key="1">
    <source>
        <dbReference type="SAM" id="MobiDB-lite"/>
    </source>
</evidence>
<accession>A0ABQ4YNY9</accession>
<gene>
    <name evidence="2" type="ORF">Tco_0728493</name>
</gene>
<evidence type="ECO:0000313" key="3">
    <source>
        <dbReference type="Proteomes" id="UP001151760"/>
    </source>
</evidence>
<reference evidence="2" key="2">
    <citation type="submission" date="2022-01" db="EMBL/GenBank/DDBJ databases">
        <authorList>
            <person name="Yamashiro T."/>
            <person name="Shiraishi A."/>
            <person name="Satake H."/>
            <person name="Nakayama K."/>
        </authorList>
    </citation>
    <scope>NUCLEOTIDE SEQUENCE</scope>
</reference>
<comment type="caution">
    <text evidence="2">The sequence shown here is derived from an EMBL/GenBank/DDBJ whole genome shotgun (WGS) entry which is preliminary data.</text>
</comment>
<keyword evidence="3" id="KW-1185">Reference proteome</keyword>
<sequence length="175" mass="19551">MAHIKLRQPPNIYGTSNLYGTANLKERILQSCLFFCIFDPPSYSLKLALSCFAKPSFAYFSIQAMLCHSITSLPLFKSHNYHTSPLPSSSSLSSSLSSLMSCSNPPPNFSRKPRIFIRQVWRRTTLTPKSPPSSQNVLPSLPPRVNPHCPSPPSHNPLKDQMINQLHNISSILES</sequence>
<proteinExistence type="predicted"/>
<protein>
    <submittedName>
        <fullName evidence="2">Uncharacterized protein</fullName>
    </submittedName>
</protein>
<dbReference type="Proteomes" id="UP001151760">
    <property type="component" value="Unassembled WGS sequence"/>
</dbReference>
<feature type="compositionally biased region" description="Pro residues" evidence="1">
    <location>
        <begin position="140"/>
        <end position="155"/>
    </location>
</feature>
<reference evidence="2" key="1">
    <citation type="journal article" date="2022" name="Int. J. Mol. Sci.">
        <title>Draft Genome of Tanacetum Coccineum: Genomic Comparison of Closely Related Tanacetum-Family Plants.</title>
        <authorList>
            <person name="Yamashiro T."/>
            <person name="Shiraishi A."/>
            <person name="Nakayama K."/>
            <person name="Satake H."/>
        </authorList>
    </citation>
    <scope>NUCLEOTIDE SEQUENCE</scope>
</reference>